<evidence type="ECO:0000256" key="14">
    <source>
        <dbReference type="RuleBase" id="RU003357"/>
    </source>
</evidence>
<evidence type="ECO:0000256" key="2">
    <source>
        <dbReference type="ARBA" id="ARBA00009810"/>
    </source>
</evidence>
<dbReference type="Gene3D" id="2.40.170.20">
    <property type="entry name" value="TonB-dependent receptor, beta-barrel domain"/>
    <property type="match status" value="1"/>
</dbReference>
<evidence type="ECO:0000256" key="8">
    <source>
        <dbReference type="ARBA" id="ARBA00023004"/>
    </source>
</evidence>
<keyword evidence="5" id="KW-0410">Iron transport</keyword>
<keyword evidence="7" id="KW-0732">Signal</keyword>
<dbReference type="InterPro" id="IPR021731">
    <property type="entry name" value="AMIN_dom"/>
</dbReference>
<dbReference type="InterPro" id="IPR012910">
    <property type="entry name" value="Plug_dom"/>
</dbReference>
<keyword evidence="18" id="KW-0675">Receptor</keyword>
<keyword evidence="6 13" id="KW-0812">Transmembrane</keyword>
<dbReference type="Gene3D" id="2.170.130.10">
    <property type="entry name" value="TonB-dependent receptor, plug domain"/>
    <property type="match status" value="1"/>
</dbReference>
<dbReference type="GO" id="GO:0038023">
    <property type="term" value="F:signaling receptor activity"/>
    <property type="evidence" value="ECO:0007669"/>
    <property type="project" value="InterPro"/>
</dbReference>
<accession>A0A8J7Z4X8</accession>
<keyword evidence="12 13" id="KW-0998">Cell outer membrane</keyword>
<dbReference type="FunFam" id="2.40.170.20:FF:000005">
    <property type="entry name" value="TonB-dependent siderophore receptor"/>
    <property type="match status" value="1"/>
</dbReference>
<keyword evidence="10 14" id="KW-0798">TonB box</keyword>
<comment type="subcellular location">
    <subcellularLocation>
        <location evidence="1 13">Cell outer membrane</location>
        <topology evidence="1 13">Multi-pass membrane protein</topology>
    </subcellularLocation>
</comment>
<evidence type="ECO:0000313" key="19">
    <source>
        <dbReference type="Proteomes" id="UP000646053"/>
    </source>
</evidence>
<dbReference type="NCBIfam" id="TIGR01783">
    <property type="entry name" value="TonB-siderophor"/>
    <property type="match status" value="1"/>
</dbReference>
<evidence type="ECO:0000259" key="15">
    <source>
        <dbReference type="Pfam" id="PF00593"/>
    </source>
</evidence>
<evidence type="ECO:0000256" key="6">
    <source>
        <dbReference type="ARBA" id="ARBA00022692"/>
    </source>
</evidence>
<dbReference type="Pfam" id="PF11741">
    <property type="entry name" value="AMIN"/>
    <property type="match status" value="1"/>
</dbReference>
<evidence type="ECO:0000256" key="9">
    <source>
        <dbReference type="ARBA" id="ARBA00023065"/>
    </source>
</evidence>
<feature type="domain" description="TonB-dependent receptor-like beta-barrel" evidence="15">
    <location>
        <begin position="381"/>
        <end position="815"/>
    </location>
</feature>
<dbReference type="GO" id="GO:0015891">
    <property type="term" value="P:siderophore transport"/>
    <property type="evidence" value="ECO:0007669"/>
    <property type="project" value="InterPro"/>
</dbReference>
<evidence type="ECO:0000256" key="11">
    <source>
        <dbReference type="ARBA" id="ARBA00023136"/>
    </source>
</evidence>
<dbReference type="PROSITE" id="PS52016">
    <property type="entry name" value="TONB_DEPENDENT_REC_3"/>
    <property type="match status" value="1"/>
</dbReference>
<keyword evidence="19" id="KW-1185">Reference proteome</keyword>
<feature type="domain" description="AMIN" evidence="17">
    <location>
        <begin position="73"/>
        <end position="159"/>
    </location>
</feature>
<organism evidence="18 19">
    <name type="scientific">Myxacorys almedinensis A</name>
    <dbReference type="NCBI Taxonomy" id="2690445"/>
    <lineage>
        <taxon>Bacteria</taxon>
        <taxon>Bacillati</taxon>
        <taxon>Cyanobacteriota</taxon>
        <taxon>Cyanophyceae</taxon>
        <taxon>Leptolyngbyales</taxon>
        <taxon>Leptolyngbyaceae</taxon>
        <taxon>Myxacorys</taxon>
        <taxon>Myxacorys almedinensis</taxon>
    </lineage>
</organism>
<evidence type="ECO:0000256" key="5">
    <source>
        <dbReference type="ARBA" id="ARBA00022496"/>
    </source>
</evidence>
<protein>
    <submittedName>
        <fullName evidence="18">TonB-dependent siderophore receptor</fullName>
    </submittedName>
</protein>
<dbReference type="PANTHER" id="PTHR32552">
    <property type="entry name" value="FERRICHROME IRON RECEPTOR-RELATED"/>
    <property type="match status" value="1"/>
</dbReference>
<dbReference type="GO" id="GO:0009279">
    <property type="term" value="C:cell outer membrane"/>
    <property type="evidence" value="ECO:0007669"/>
    <property type="project" value="UniProtKB-SubCell"/>
</dbReference>
<dbReference type="CDD" id="cd01347">
    <property type="entry name" value="ligand_gated_channel"/>
    <property type="match status" value="1"/>
</dbReference>
<dbReference type="GO" id="GO:0015344">
    <property type="term" value="F:siderophore uptake transmembrane transporter activity"/>
    <property type="evidence" value="ECO:0007669"/>
    <property type="project" value="TreeGrafter"/>
</dbReference>
<feature type="domain" description="TonB-dependent receptor plug" evidence="16">
    <location>
        <begin position="208"/>
        <end position="308"/>
    </location>
</feature>
<keyword evidence="11 13" id="KW-0472">Membrane</keyword>
<dbReference type="InterPro" id="IPR036942">
    <property type="entry name" value="Beta-barrel_TonB_sf"/>
</dbReference>
<sequence length="844" mass="94070">MSGIKSRQMSAVQFSGWLVILASSLVGGLALPGWAEIKALENGEVGRDRTHPATTLKEWIAQIEAVTVQVNQVNLNRTERGLEIVLQTAEGKPLQVDATQFRREGNTLIADIPNAVLALPERQPFTAENPTDDIASVQVVQQTVSGIRVSVTGKEALPTIEVTLNTGEVAYSLNPEADEPDEEIVVTGEQNRYRVPNTSTATRTNTPIRDIPQSIQVVPQEVLQDQKVNTLTEALRNISGVTSGGSAFGTYDQLVLRGFLGSNTGNYRRNGIEFPNFVGFALNSNTDRVEVLKGPASVLFGDLAPGGIINLVTKQPLSEPFAQVEANVGSYGFYRGAIDLSGPLNPEKTLLYRLNASYEDANSFRDFINNRTFFIAPVISWQIADRTRWTVELEYRKDDRITDSGLLLPGASFERIRQLPISQLLNEPNDEFESRYLSVLSTLEHGLSDNWKIRKIFNFIDASRDFIQTTEADSLGSDGRTLERSQRASEQTVNYYFGEVDLIGNFKTGSIGHEVVVGIDYFYRNLPFTNFDGQSSFLDIEDPIYGRTTREFTVRNSATLPERRFGFFIQDLISLTDNLKILLGGRYNNALLQQSNRLTNQLVRDQTVEDFSPRLGMIYQPANWLSLYASYSRSFQINSGVDATGNPFDPTFSTQYEVGAKTEFLNGALGASLAFFKINRSNVLTPDPNSSRFSVQTGEQESQGIELDVTGRITPNWSIIASYSYLDAKITEDNRFPIGNRLPTASPHRFSLWTKYDFDGSLRGLSLGGGVFYVGERWDSLTNNYQLPGYVTVDFLMAYRLNNPDLTVQLNLKNLFNERYYDGTFGDVYPGAPRSVVGSIVYRF</sequence>
<dbReference type="InterPro" id="IPR000531">
    <property type="entry name" value="Beta-barrel_TonB"/>
</dbReference>
<evidence type="ECO:0000259" key="16">
    <source>
        <dbReference type="Pfam" id="PF07715"/>
    </source>
</evidence>
<evidence type="ECO:0000256" key="10">
    <source>
        <dbReference type="ARBA" id="ARBA00023077"/>
    </source>
</evidence>
<comment type="similarity">
    <text evidence="2 13 14">Belongs to the TonB-dependent receptor family.</text>
</comment>
<dbReference type="InterPro" id="IPR039426">
    <property type="entry name" value="TonB-dep_rcpt-like"/>
</dbReference>
<dbReference type="AlphaFoldDB" id="A0A8J7Z4X8"/>
<keyword evidence="4 13" id="KW-1134">Transmembrane beta strand</keyword>
<dbReference type="RefSeq" id="WP_162423432.1">
    <property type="nucleotide sequence ID" value="NZ_WVIE01000011.1"/>
</dbReference>
<evidence type="ECO:0000256" key="12">
    <source>
        <dbReference type="ARBA" id="ARBA00023237"/>
    </source>
</evidence>
<keyword evidence="9" id="KW-0406">Ion transport</keyword>
<reference evidence="18" key="1">
    <citation type="submission" date="2019-12" db="EMBL/GenBank/DDBJ databases">
        <title>High-Quality draft genome sequences of three cyanobacteria isolated from the limestone walls of the Old Cathedral of Coimbra.</title>
        <authorList>
            <person name="Tiago I."/>
            <person name="Soares F."/>
            <person name="Portugal A."/>
        </authorList>
    </citation>
    <scope>NUCLEOTIDE SEQUENCE</scope>
    <source>
        <strain evidence="18">A</strain>
    </source>
</reference>
<dbReference type="Proteomes" id="UP000646053">
    <property type="component" value="Unassembled WGS sequence"/>
</dbReference>
<evidence type="ECO:0000256" key="7">
    <source>
        <dbReference type="ARBA" id="ARBA00022729"/>
    </source>
</evidence>
<comment type="caution">
    <text evidence="18">The sequence shown here is derived from an EMBL/GenBank/DDBJ whole genome shotgun (WGS) entry which is preliminary data.</text>
</comment>
<dbReference type="SUPFAM" id="SSF56935">
    <property type="entry name" value="Porins"/>
    <property type="match status" value="1"/>
</dbReference>
<dbReference type="InterPro" id="IPR010105">
    <property type="entry name" value="TonB_sidphr_rcpt"/>
</dbReference>
<gene>
    <name evidence="18" type="ORF">GS601_11555</name>
</gene>
<evidence type="ECO:0000313" key="18">
    <source>
        <dbReference type="EMBL" id="NDJ17921.1"/>
    </source>
</evidence>
<keyword evidence="8" id="KW-0408">Iron</keyword>
<evidence type="ECO:0000256" key="4">
    <source>
        <dbReference type="ARBA" id="ARBA00022452"/>
    </source>
</evidence>
<keyword evidence="3 13" id="KW-0813">Transport</keyword>
<evidence type="ECO:0000256" key="13">
    <source>
        <dbReference type="PROSITE-ProRule" id="PRU01360"/>
    </source>
</evidence>
<dbReference type="Pfam" id="PF00593">
    <property type="entry name" value="TonB_dep_Rec_b-barrel"/>
    <property type="match status" value="1"/>
</dbReference>
<evidence type="ECO:0000256" key="3">
    <source>
        <dbReference type="ARBA" id="ARBA00022448"/>
    </source>
</evidence>
<dbReference type="InterPro" id="IPR037066">
    <property type="entry name" value="Plug_dom_sf"/>
</dbReference>
<dbReference type="PANTHER" id="PTHR32552:SF68">
    <property type="entry name" value="FERRICHROME OUTER MEMBRANE TRANSPORTER_PHAGE RECEPTOR"/>
    <property type="match status" value="1"/>
</dbReference>
<name>A0A8J7Z4X8_9CYAN</name>
<evidence type="ECO:0000259" key="17">
    <source>
        <dbReference type="Pfam" id="PF11741"/>
    </source>
</evidence>
<dbReference type="EMBL" id="WVIE01000011">
    <property type="protein sequence ID" value="NDJ17921.1"/>
    <property type="molecule type" value="Genomic_DNA"/>
</dbReference>
<dbReference type="FunFam" id="2.170.130.10:FF:000001">
    <property type="entry name" value="Catecholate siderophore TonB-dependent receptor"/>
    <property type="match status" value="1"/>
</dbReference>
<proteinExistence type="inferred from homology"/>
<dbReference type="Pfam" id="PF07715">
    <property type="entry name" value="Plug"/>
    <property type="match status" value="1"/>
</dbReference>
<evidence type="ECO:0000256" key="1">
    <source>
        <dbReference type="ARBA" id="ARBA00004571"/>
    </source>
</evidence>